<keyword evidence="2" id="KW-0732">Signal</keyword>
<protein>
    <submittedName>
        <fullName evidence="4">Uncharacterized protein LOC111101339</fullName>
    </submittedName>
</protein>
<gene>
    <name evidence="4" type="primary">LOC111101339</name>
</gene>
<dbReference type="GeneID" id="111101339"/>
<feature type="transmembrane region" description="Helical" evidence="1">
    <location>
        <begin position="100"/>
        <end position="129"/>
    </location>
</feature>
<sequence>MGSESVLVGCCISCLLLPSIVLQSCGFFSPYWINYKSDNSTTECFRGVLYNMGCSDDVKGLGATILGLQATSFAIIVSTTLACIGFICCNRNDDDDDDDVGCCAMLGGCMLCLYPVAGIIGFSGCMVVVADFGDHDKGWAFYVSLSASCYVIVQLIICCCLLCKKKKEDGRSGGESGGREVTQYESDHTSGGVVMGQMVEHHQIGISSTGELIVRKLQFTRIFHIS</sequence>
<keyword evidence="1" id="KW-0472">Membrane</keyword>
<keyword evidence="1" id="KW-0812">Transmembrane</keyword>
<evidence type="ECO:0000256" key="2">
    <source>
        <dbReference type="SAM" id="SignalP"/>
    </source>
</evidence>
<reference evidence="4" key="1">
    <citation type="submission" date="2025-08" db="UniProtKB">
        <authorList>
            <consortium name="RefSeq"/>
        </authorList>
    </citation>
    <scope>IDENTIFICATION</scope>
    <source>
        <tissue evidence="4">Whole sample</tissue>
    </source>
</reference>
<feature type="chain" id="PRO_5034842829" evidence="2">
    <location>
        <begin position="27"/>
        <end position="226"/>
    </location>
</feature>
<dbReference type="AlphaFoldDB" id="A0A8B8ADF5"/>
<evidence type="ECO:0000313" key="3">
    <source>
        <dbReference type="Proteomes" id="UP000694844"/>
    </source>
</evidence>
<evidence type="ECO:0000256" key="1">
    <source>
        <dbReference type="SAM" id="Phobius"/>
    </source>
</evidence>
<proteinExistence type="predicted"/>
<accession>A0A8B8ADF5</accession>
<dbReference type="RefSeq" id="XP_022289501.1">
    <property type="nucleotide sequence ID" value="XM_022433793.1"/>
</dbReference>
<keyword evidence="3" id="KW-1185">Reference proteome</keyword>
<feature type="transmembrane region" description="Helical" evidence="1">
    <location>
        <begin position="141"/>
        <end position="163"/>
    </location>
</feature>
<keyword evidence="1" id="KW-1133">Transmembrane helix</keyword>
<feature type="signal peptide" evidence="2">
    <location>
        <begin position="1"/>
        <end position="26"/>
    </location>
</feature>
<dbReference type="OrthoDB" id="6133278at2759"/>
<dbReference type="KEGG" id="cvn:111101339"/>
<evidence type="ECO:0000313" key="4">
    <source>
        <dbReference type="RefSeq" id="XP_022289501.1"/>
    </source>
</evidence>
<feature type="transmembrane region" description="Helical" evidence="1">
    <location>
        <begin position="65"/>
        <end position="88"/>
    </location>
</feature>
<dbReference type="Proteomes" id="UP000694844">
    <property type="component" value="Chromosome 6"/>
</dbReference>
<organism evidence="3 4">
    <name type="scientific">Crassostrea virginica</name>
    <name type="common">Eastern oyster</name>
    <dbReference type="NCBI Taxonomy" id="6565"/>
    <lineage>
        <taxon>Eukaryota</taxon>
        <taxon>Metazoa</taxon>
        <taxon>Spiralia</taxon>
        <taxon>Lophotrochozoa</taxon>
        <taxon>Mollusca</taxon>
        <taxon>Bivalvia</taxon>
        <taxon>Autobranchia</taxon>
        <taxon>Pteriomorphia</taxon>
        <taxon>Ostreida</taxon>
        <taxon>Ostreoidea</taxon>
        <taxon>Ostreidae</taxon>
        <taxon>Crassostrea</taxon>
    </lineage>
</organism>
<name>A0A8B8ADF5_CRAVI</name>